<sequence>MDGKRYRGKAGSLLLYNRGIWHEERSTSDKFAAVYVAYTGLQLQGMPADCLSGSSQSAMLELHEHFLPIKKLFVDMIEEWSSPLPESAVVANGLLRALTGRIARLLHYSAEDQVKRRPNKELVHLARRYMEENYPYDVTLETLAGLTYTNPYHLIHVFKAETGMSPIQYLIRYRIEVAKQYLETTKLPMAEIAEKVGYKSETYFQNLFKKSTGVSPGRYRAAAREVD</sequence>
<dbReference type="PROSITE" id="PS00041">
    <property type="entry name" value="HTH_ARAC_FAMILY_1"/>
    <property type="match status" value="1"/>
</dbReference>
<dbReference type="Pfam" id="PF12833">
    <property type="entry name" value="HTH_18"/>
    <property type="match status" value="1"/>
</dbReference>
<accession>A0A9X4QN07</accession>
<keyword evidence="6" id="KW-1185">Reference proteome</keyword>
<dbReference type="GO" id="GO:0043565">
    <property type="term" value="F:sequence-specific DNA binding"/>
    <property type="evidence" value="ECO:0007669"/>
    <property type="project" value="InterPro"/>
</dbReference>
<evidence type="ECO:0000256" key="1">
    <source>
        <dbReference type="ARBA" id="ARBA00023015"/>
    </source>
</evidence>
<evidence type="ECO:0000259" key="4">
    <source>
        <dbReference type="PROSITE" id="PS01124"/>
    </source>
</evidence>
<dbReference type="EMBL" id="JAPDHZ010000003">
    <property type="protein sequence ID" value="MDG0792664.1"/>
    <property type="molecule type" value="Genomic_DNA"/>
</dbReference>
<dbReference type="PANTHER" id="PTHR43280:SF2">
    <property type="entry name" value="HTH-TYPE TRANSCRIPTIONAL REGULATOR EXSA"/>
    <property type="match status" value="1"/>
</dbReference>
<dbReference type="InterPro" id="IPR018060">
    <property type="entry name" value="HTH_AraC"/>
</dbReference>
<dbReference type="AlphaFoldDB" id="A0A9X4QN07"/>
<dbReference type="InterPro" id="IPR020449">
    <property type="entry name" value="Tscrpt_reg_AraC-type_HTH"/>
</dbReference>
<proteinExistence type="predicted"/>
<evidence type="ECO:0000256" key="3">
    <source>
        <dbReference type="ARBA" id="ARBA00023163"/>
    </source>
</evidence>
<protein>
    <submittedName>
        <fullName evidence="5">AraC family transcriptional regulator</fullName>
    </submittedName>
</protein>
<dbReference type="RefSeq" id="WP_277566440.1">
    <property type="nucleotide sequence ID" value="NZ_JAPDHZ010000003.1"/>
</dbReference>
<keyword evidence="2" id="KW-0238">DNA-binding</keyword>
<dbReference type="InterPro" id="IPR018062">
    <property type="entry name" value="HTH_AraC-typ_CS"/>
</dbReference>
<comment type="caution">
    <text evidence="5">The sequence shown here is derived from an EMBL/GenBank/DDBJ whole genome shotgun (WGS) entry which is preliminary data.</text>
</comment>
<evidence type="ECO:0000313" key="6">
    <source>
        <dbReference type="Proteomes" id="UP001153387"/>
    </source>
</evidence>
<dbReference type="PROSITE" id="PS01124">
    <property type="entry name" value="HTH_ARAC_FAMILY_2"/>
    <property type="match status" value="1"/>
</dbReference>
<dbReference type="SMART" id="SM00342">
    <property type="entry name" value="HTH_ARAC"/>
    <property type="match status" value="1"/>
</dbReference>
<name>A0A9X4QN07_9BACL</name>
<reference evidence="5 6" key="1">
    <citation type="submission" date="2022-10" db="EMBL/GenBank/DDBJ databases">
        <title>Comparative genomic analysis of Cohnella hashimotonis sp. nov., isolated from the International Space Station.</title>
        <authorList>
            <person name="Simpson A."/>
            <person name="Venkateswaran K."/>
        </authorList>
    </citation>
    <scope>NUCLEOTIDE SEQUENCE [LARGE SCALE GENOMIC DNA]</scope>
    <source>
        <strain evidence="5 6">DSM 18997</strain>
    </source>
</reference>
<dbReference type="InterPro" id="IPR009057">
    <property type="entry name" value="Homeodomain-like_sf"/>
</dbReference>
<gene>
    <name evidence="5" type="ORF">OMP38_18605</name>
</gene>
<dbReference type="Gene3D" id="1.10.10.60">
    <property type="entry name" value="Homeodomain-like"/>
    <property type="match status" value="2"/>
</dbReference>
<keyword evidence="3" id="KW-0804">Transcription</keyword>
<dbReference type="GO" id="GO:0003700">
    <property type="term" value="F:DNA-binding transcription factor activity"/>
    <property type="evidence" value="ECO:0007669"/>
    <property type="project" value="InterPro"/>
</dbReference>
<evidence type="ECO:0000256" key="2">
    <source>
        <dbReference type="ARBA" id="ARBA00023125"/>
    </source>
</evidence>
<keyword evidence="1" id="KW-0805">Transcription regulation</keyword>
<dbReference type="PRINTS" id="PR00032">
    <property type="entry name" value="HTHARAC"/>
</dbReference>
<evidence type="ECO:0000313" key="5">
    <source>
        <dbReference type="EMBL" id="MDG0792664.1"/>
    </source>
</evidence>
<dbReference type="PANTHER" id="PTHR43280">
    <property type="entry name" value="ARAC-FAMILY TRANSCRIPTIONAL REGULATOR"/>
    <property type="match status" value="1"/>
</dbReference>
<organism evidence="5 6">
    <name type="scientific">Cohnella ginsengisoli</name>
    <dbReference type="NCBI Taxonomy" id="425004"/>
    <lineage>
        <taxon>Bacteria</taxon>
        <taxon>Bacillati</taxon>
        <taxon>Bacillota</taxon>
        <taxon>Bacilli</taxon>
        <taxon>Bacillales</taxon>
        <taxon>Paenibacillaceae</taxon>
        <taxon>Cohnella</taxon>
    </lineage>
</organism>
<dbReference type="SUPFAM" id="SSF46689">
    <property type="entry name" value="Homeodomain-like"/>
    <property type="match status" value="2"/>
</dbReference>
<dbReference type="Proteomes" id="UP001153387">
    <property type="component" value="Unassembled WGS sequence"/>
</dbReference>
<feature type="domain" description="HTH araC/xylS-type" evidence="4">
    <location>
        <begin position="124"/>
        <end position="222"/>
    </location>
</feature>